<keyword evidence="1" id="KW-1133">Transmembrane helix</keyword>
<keyword evidence="3" id="KW-1185">Reference proteome</keyword>
<dbReference type="AlphaFoldDB" id="A0A2Z3L8V5"/>
<evidence type="ECO:0000256" key="1">
    <source>
        <dbReference type="SAM" id="Phobius"/>
    </source>
</evidence>
<dbReference type="EMBL" id="CP029619">
    <property type="protein sequence ID" value="AWN81998.1"/>
    <property type="molecule type" value="Genomic_DNA"/>
</dbReference>
<accession>A0A2Z3L8V5</accession>
<keyword evidence="1" id="KW-0472">Membrane</keyword>
<dbReference type="RefSeq" id="WP_162534156.1">
    <property type="nucleotide sequence ID" value="NZ_CP029619.1"/>
</dbReference>
<sequence length="422" mass="49505">MQIKKISFLSVLYYMSILFPIYHAIGREDFINWRDYLCHCPDYKKHQEPVDIAVNGCKWGTCIHFSNKVLAIEAKVGSWKEPEDLFQSQDFAAIYNHPCYYWKNAIAYLSDSNHSEKQKKIAIYGLEKLGEDHYLSFAKACYKLYKQKLFSDSLFQMVLCFEFLRIHPLVIGYQNGAIESFLKRVQLEIGTTTPIALQIKRILSGELLKEWKKKGLSTYYNYRYPIPIPEIIHKANREQKRLRPDFYGGSMPHPNYIPDFLMILDHPDYYYETGIEGSKDDAIGFITDASHNEEEKRLVVFAMHQLSPEAYAHFIRSVCGAYYWGHVSVRLMEDLLHCNRSCSTRFKYPFFILDYRKECVQCALDEFIALPTLPCGLKEMAKKIKTGKLATPEEIVYMEGYRKFRETHFTLYETIPPRKRSC</sequence>
<organism evidence="2 3">
    <name type="scientific">Candidatus Cardinium hertigii</name>
    <dbReference type="NCBI Taxonomy" id="247481"/>
    <lineage>
        <taxon>Bacteria</taxon>
        <taxon>Pseudomonadati</taxon>
        <taxon>Bacteroidota</taxon>
        <taxon>Cytophagia</taxon>
        <taxon>Cytophagales</taxon>
        <taxon>Amoebophilaceae</taxon>
        <taxon>Candidatus Cardinium</taxon>
    </lineage>
</organism>
<evidence type="ECO:0000313" key="2">
    <source>
        <dbReference type="EMBL" id="AWN81998.1"/>
    </source>
</evidence>
<proteinExistence type="predicted"/>
<feature type="transmembrane region" description="Helical" evidence="1">
    <location>
        <begin position="6"/>
        <end position="25"/>
    </location>
</feature>
<protein>
    <submittedName>
        <fullName evidence="2">Uncharacterized protein</fullName>
    </submittedName>
</protein>
<gene>
    <name evidence="2" type="ORF">DK880_00687</name>
</gene>
<reference evidence="2 3" key="1">
    <citation type="submission" date="2018-05" db="EMBL/GenBank/DDBJ databases">
        <title>Candidatus Cardinium hertigii Genome Assembly.</title>
        <authorList>
            <person name="Showmaker K.C."/>
            <person name="Walden K.O."/>
            <person name="Fields C.J."/>
            <person name="Lambert K.N."/>
            <person name="Hudson M.E."/>
        </authorList>
    </citation>
    <scope>NUCLEOTIDE SEQUENCE [LARGE SCALE GENOMIC DNA]</scope>
    <source>
        <strain evidence="3">cHgTN10</strain>
    </source>
</reference>
<keyword evidence="1" id="KW-0812">Transmembrane</keyword>
<name>A0A2Z3L8V5_9BACT</name>
<dbReference type="KEGG" id="cher:DK880_00687"/>
<dbReference type="Proteomes" id="UP000245872">
    <property type="component" value="Chromosome"/>
</dbReference>
<evidence type="ECO:0000313" key="3">
    <source>
        <dbReference type="Proteomes" id="UP000245872"/>
    </source>
</evidence>